<dbReference type="RefSeq" id="WP_075509235.1">
    <property type="nucleotide sequence ID" value="NZ_CP089224.1"/>
</dbReference>
<accession>A0A164ELL9</accession>
<dbReference type="EMBL" id="LWCI01000019">
    <property type="protein sequence ID" value="KZS67679.1"/>
    <property type="molecule type" value="Genomic_DNA"/>
</dbReference>
<proteinExistence type="predicted"/>
<evidence type="ECO:0000313" key="2">
    <source>
        <dbReference type="Proteomes" id="UP000077342"/>
    </source>
</evidence>
<keyword evidence="2" id="KW-1185">Reference proteome</keyword>
<gene>
    <name evidence="1" type="ORF">A4G28_01405</name>
</gene>
<evidence type="ECO:0000313" key="1">
    <source>
        <dbReference type="EMBL" id="KZS67679.1"/>
    </source>
</evidence>
<protein>
    <submittedName>
        <fullName evidence="1">Uncharacterized protein</fullName>
    </submittedName>
</protein>
<organism evidence="1 2">
    <name type="scientific">Mycobacterium ostraviense</name>
    <dbReference type="NCBI Taxonomy" id="2738409"/>
    <lineage>
        <taxon>Bacteria</taxon>
        <taxon>Bacillati</taxon>
        <taxon>Actinomycetota</taxon>
        <taxon>Actinomycetes</taxon>
        <taxon>Mycobacteriales</taxon>
        <taxon>Mycobacteriaceae</taxon>
        <taxon>Mycobacterium</taxon>
    </lineage>
</organism>
<name>A0A164ELL9_9MYCO</name>
<reference evidence="2" key="1">
    <citation type="submission" date="2016-04" db="EMBL/GenBank/DDBJ databases">
        <authorList>
            <person name="Strapagiel D."/>
            <person name="Borowka P."/>
            <person name="Marciniak B."/>
            <person name="Bakula Z."/>
            <person name="Van Ingen J."/>
            <person name="Safianowska A."/>
            <person name="Dziadek J."/>
            <person name="Jagielski T."/>
        </authorList>
    </citation>
    <scope>NUCLEOTIDE SEQUENCE [LARGE SCALE GENOMIC DNA]</scope>
    <source>
        <strain evidence="2">1010001458</strain>
    </source>
</reference>
<dbReference type="AlphaFoldDB" id="A0A164ELL9"/>
<dbReference type="Proteomes" id="UP000077342">
    <property type="component" value="Unassembled WGS sequence"/>
</dbReference>
<comment type="caution">
    <text evidence="1">The sequence shown here is derived from an EMBL/GenBank/DDBJ whole genome shotgun (WGS) entry which is preliminary data.</text>
</comment>
<sequence length="126" mass="14327">MATRWTWSPLYENDLWDIGQAPEQTVLWGARWFLVHVGEPQAFAALPLDEQLAVRNSVHRFIAWLIATRRLQPSADYLVVRRPRLGISLSRHSPVFHALFINTAATLEFPVKTAQAQWAALARSAP</sequence>